<dbReference type="STRING" id="996342.SAMN05443551_3519"/>
<protein>
    <submittedName>
        <fullName evidence="5">Glycogen operon protein</fullName>
    </submittedName>
</protein>
<evidence type="ECO:0000256" key="2">
    <source>
        <dbReference type="ARBA" id="ARBA00022801"/>
    </source>
</evidence>
<dbReference type="NCBIfam" id="TIGR02100">
    <property type="entry name" value="glgX_debranch"/>
    <property type="match status" value="1"/>
</dbReference>
<dbReference type="CDD" id="cd11326">
    <property type="entry name" value="AmyAc_Glg_debranch"/>
    <property type="match status" value="1"/>
</dbReference>
<dbReference type="PANTHER" id="PTHR43002">
    <property type="entry name" value="GLYCOGEN DEBRANCHING ENZYME"/>
    <property type="match status" value="1"/>
</dbReference>
<dbReference type="InterPro" id="IPR011837">
    <property type="entry name" value="Glycogen_debranch_GlgX"/>
</dbReference>
<dbReference type="CDD" id="cd02856">
    <property type="entry name" value="E_set_GDE_Isoamylase_N"/>
    <property type="match status" value="1"/>
</dbReference>
<dbReference type="Proteomes" id="UP000184221">
    <property type="component" value="Unassembled WGS sequence"/>
</dbReference>
<dbReference type="RefSeq" id="WP_072779398.1">
    <property type="nucleotide sequence ID" value="NZ_FQXC01000005.1"/>
</dbReference>
<evidence type="ECO:0000313" key="5">
    <source>
        <dbReference type="EMBL" id="SHH91026.1"/>
    </source>
</evidence>
<accession>A0A1M5WTV5</accession>
<gene>
    <name evidence="5" type="ORF">SAMN05443551_3519</name>
</gene>
<dbReference type="Gene3D" id="2.60.40.1180">
    <property type="entry name" value="Golgi alpha-mannosidase II"/>
    <property type="match status" value="1"/>
</dbReference>
<keyword evidence="6" id="KW-1185">Reference proteome</keyword>
<dbReference type="SUPFAM" id="SSF81296">
    <property type="entry name" value="E set domains"/>
    <property type="match status" value="1"/>
</dbReference>
<dbReference type="SMART" id="SM00642">
    <property type="entry name" value="Aamy"/>
    <property type="match status" value="1"/>
</dbReference>
<dbReference type="InterPro" id="IPR006047">
    <property type="entry name" value="GH13_cat_dom"/>
</dbReference>
<dbReference type="SUPFAM" id="SSF51445">
    <property type="entry name" value="(Trans)glycosidases"/>
    <property type="match status" value="1"/>
</dbReference>
<feature type="domain" description="Glycosyl hydrolase family 13 catalytic" evidence="4">
    <location>
        <begin position="107"/>
        <end position="574"/>
    </location>
</feature>
<keyword evidence="2" id="KW-0378">Hydrolase</keyword>
<evidence type="ECO:0000313" key="6">
    <source>
        <dbReference type="Proteomes" id="UP000184221"/>
    </source>
</evidence>
<dbReference type="GO" id="GO:0005980">
    <property type="term" value="P:glycogen catabolic process"/>
    <property type="evidence" value="ECO:0007669"/>
    <property type="project" value="InterPro"/>
</dbReference>
<dbReference type="SUPFAM" id="SSF51011">
    <property type="entry name" value="Glycosyl hydrolase domain"/>
    <property type="match status" value="1"/>
</dbReference>
<evidence type="ECO:0000256" key="3">
    <source>
        <dbReference type="ARBA" id="ARBA00023295"/>
    </source>
</evidence>
<name>A0A1M5WTV5_9RHOB</name>
<dbReference type="InterPro" id="IPR013780">
    <property type="entry name" value="Glyco_hydro_b"/>
</dbReference>
<comment type="similarity">
    <text evidence="1">Belongs to the glycosyl hydrolase 13 family.</text>
</comment>
<dbReference type="Gene3D" id="2.60.40.10">
    <property type="entry name" value="Immunoglobulins"/>
    <property type="match status" value="1"/>
</dbReference>
<dbReference type="Gene3D" id="3.20.20.80">
    <property type="entry name" value="Glycosidases"/>
    <property type="match status" value="1"/>
</dbReference>
<dbReference type="AlphaFoldDB" id="A0A1M5WTV5"/>
<proteinExistence type="inferred from homology"/>
<sequence length="701" mass="77531">MTYQNTVSAQLEPGMPTRLGAHFDGHGTNFAVFSENAEAVFLCLFSPDGKREELRLPLPERTGSVWHGYLPGVKPGTLYGYRAAGPYAPEAGHRFNLNKLLIDPYSQSFFGAFNDHPVTFGYTLTAPEADLSFDTRDSAGHTPKSVVPDPGFLPATATPLGRGWESTFIYEAHVKGLTMRHPDVPVEARGTFDGLASPAMLDHMTRLGVTAVELLPVQAIKSEGALGGRGLVNYWGYNTAGFFALEPRYMGPSGLRGFRAMVDRFHAAGIEVILDAVYNHSAEGDHLGPTFSFRGLDNASYYRLQEDPRYYVNDTGCGNTLDVSHPFVTRMILDSLRYWVQTFGIDGFRFDLATTLCRDAEGFQPHGAFLTALRQDPVLAGVKLIVEPWDIGFGGYQLGAFPAKFAEWNDRFRDTARLFWRGDAHGAQGLGSALLGTADIFDQRGRRVWSSVNYAASHDGFTLADTTRYEARHNHANGENNQDGHRANFSENFGVEGETDDPAIQAKRSQRQRNLLATVFLSQGTPMLLAGDEGGNSQQGNNNSYCQDNEISWLDWASMDAELIEFTTVLSRFRQAHPVLRQSGFLHGAIRPIDQKPDVEWQSFAGTDIDWTDPDLSSLCLHLRGNAESVIGRRVTDEVLLAFNRGEDDLELTLPDPETRAWTREIDTSEMVQSSHRLDTDRVTVPAQSVSAFVLTDRVVA</sequence>
<dbReference type="InterPro" id="IPR004193">
    <property type="entry name" value="Glyco_hydro_13_N"/>
</dbReference>
<dbReference type="EMBL" id="FQXC01000005">
    <property type="protein sequence ID" value="SHH91026.1"/>
    <property type="molecule type" value="Genomic_DNA"/>
</dbReference>
<dbReference type="GO" id="GO:0004135">
    <property type="term" value="F:amylo-alpha-1,6-glucosidase activity"/>
    <property type="evidence" value="ECO:0007669"/>
    <property type="project" value="InterPro"/>
</dbReference>
<keyword evidence="3" id="KW-0326">Glycosidase</keyword>
<evidence type="ECO:0000259" key="4">
    <source>
        <dbReference type="SMART" id="SM00642"/>
    </source>
</evidence>
<organism evidence="5 6">
    <name type="scientific">Marivita hallyeonensis</name>
    <dbReference type="NCBI Taxonomy" id="996342"/>
    <lineage>
        <taxon>Bacteria</taxon>
        <taxon>Pseudomonadati</taxon>
        <taxon>Pseudomonadota</taxon>
        <taxon>Alphaproteobacteria</taxon>
        <taxon>Rhodobacterales</taxon>
        <taxon>Roseobacteraceae</taxon>
        <taxon>Marivita</taxon>
    </lineage>
</organism>
<dbReference type="OrthoDB" id="3236218at2"/>
<dbReference type="InterPro" id="IPR013783">
    <property type="entry name" value="Ig-like_fold"/>
</dbReference>
<dbReference type="InterPro" id="IPR014756">
    <property type="entry name" value="Ig_E-set"/>
</dbReference>
<dbReference type="InterPro" id="IPR017853">
    <property type="entry name" value="GH"/>
</dbReference>
<reference evidence="5 6" key="1">
    <citation type="submission" date="2016-11" db="EMBL/GenBank/DDBJ databases">
        <authorList>
            <person name="Jaros S."/>
            <person name="Januszkiewicz K."/>
            <person name="Wedrychowicz H."/>
        </authorList>
    </citation>
    <scope>NUCLEOTIDE SEQUENCE [LARGE SCALE GENOMIC DNA]</scope>
    <source>
        <strain evidence="5 6">DSM 29431</strain>
    </source>
</reference>
<dbReference type="Pfam" id="PF02922">
    <property type="entry name" value="CBM_48"/>
    <property type="match status" value="1"/>
</dbReference>
<evidence type="ECO:0000256" key="1">
    <source>
        <dbReference type="ARBA" id="ARBA00008061"/>
    </source>
</evidence>
<dbReference type="InterPro" id="IPR044505">
    <property type="entry name" value="GlgX_Isoamylase_N_E_set"/>
</dbReference>
<dbReference type="Pfam" id="PF00128">
    <property type="entry name" value="Alpha-amylase"/>
    <property type="match status" value="1"/>
</dbReference>